<dbReference type="AlphaFoldDB" id="A0A540MZV2"/>
<dbReference type="PANTHER" id="PTHR42853:SF1">
    <property type="entry name" value="ACETYL-COA CARBOXYTRANSFERASE"/>
    <property type="match status" value="1"/>
</dbReference>
<dbReference type="InterPro" id="IPR011763">
    <property type="entry name" value="COA_CT_C"/>
</dbReference>
<evidence type="ECO:0000256" key="2">
    <source>
        <dbReference type="ARBA" id="ARBA00022516"/>
    </source>
</evidence>
<dbReference type="EMBL" id="VIEB01000149">
    <property type="protein sequence ID" value="TQE03840.1"/>
    <property type="molecule type" value="Genomic_DNA"/>
</dbReference>
<dbReference type="InterPro" id="IPR029045">
    <property type="entry name" value="ClpP/crotonase-like_dom_sf"/>
</dbReference>
<evidence type="ECO:0000256" key="8">
    <source>
        <dbReference type="ARBA" id="ARBA00049152"/>
    </source>
</evidence>
<dbReference type="InterPro" id="IPR001095">
    <property type="entry name" value="Acetyl_CoA_COase_a_su"/>
</dbReference>
<sequence length="456" mass="51829">MSCYRSLSELLALKSQDLCSFCLSSKVKMFELLKQDSIRMGIKWFWMQWSKDLEGHRIRNQRKFRPLTEKPKQVTLPFEKPLVDLNKKFTEIRRMADETSLDFSDQIAALENKYQQWVELHGDRACYDDPAIVTGLGSMDGQSYMFIGHQKGRNTKENIARNFAMPTPHDYRKVLRMMKYANHHKFPIVTFVDTPGAFADLKFEELGQGEAIAQNLRTMFGLKVPIITVVTEEGGLGGVLAIACSNKLFMLENAAFYIASPEVCAAILWKSSQTAPKLLLQEPLGGVHADPAWTSQQIKTTITQAIKELEKMNTTELLQHPRLKFRLIGGYQEGIPMELKRKCNIKPSEVNMPRAADLEAEIENLKKKILEAKGPSDPVTIQTIEKLKQDVDKEMAKAFISMGLQEKLEAVKLELSKASEHTPSQPLNRNLKEKVDKIMQEFNHNLSRPGAYLGLK</sequence>
<reference evidence="10 11" key="1">
    <citation type="journal article" date="2019" name="G3 (Bethesda)">
        <title>Sequencing of a Wild Apple (Malus baccata) Genome Unravels the Differences Between Cultivated and Wild Apple Species Regarding Disease Resistance and Cold Tolerance.</title>
        <authorList>
            <person name="Chen X."/>
        </authorList>
    </citation>
    <scope>NUCLEOTIDE SEQUENCE [LARGE SCALE GENOMIC DNA]</scope>
    <source>
        <strain evidence="11">cv. Shandingzi</strain>
        <tissue evidence="10">Leaves</tissue>
    </source>
</reference>
<dbReference type="GO" id="GO:0016743">
    <property type="term" value="F:carboxyl- or carbamoyltransferase activity"/>
    <property type="evidence" value="ECO:0007669"/>
    <property type="project" value="InterPro"/>
</dbReference>
<keyword evidence="2" id="KW-0444">Lipid biosynthesis</keyword>
<dbReference type="GO" id="GO:0005524">
    <property type="term" value="F:ATP binding"/>
    <property type="evidence" value="ECO:0007669"/>
    <property type="project" value="UniProtKB-KW"/>
</dbReference>
<gene>
    <name evidence="10" type="ORF">C1H46_010504</name>
</gene>
<keyword evidence="3" id="KW-0547">Nucleotide-binding</keyword>
<dbReference type="GO" id="GO:0003989">
    <property type="term" value="F:acetyl-CoA carboxylase activity"/>
    <property type="evidence" value="ECO:0007669"/>
    <property type="project" value="InterPro"/>
</dbReference>
<dbReference type="GO" id="GO:0006633">
    <property type="term" value="P:fatty acid biosynthetic process"/>
    <property type="evidence" value="ECO:0007669"/>
    <property type="project" value="UniProtKB-KW"/>
</dbReference>
<comment type="caution">
    <text evidence="10">The sequence shown here is derived from an EMBL/GenBank/DDBJ whole genome shotgun (WGS) entry which is preliminary data.</text>
</comment>
<keyword evidence="4" id="KW-0276">Fatty acid metabolism</keyword>
<evidence type="ECO:0000256" key="1">
    <source>
        <dbReference type="ARBA" id="ARBA00011883"/>
    </source>
</evidence>
<dbReference type="STRING" id="106549.A0A540MZV2"/>
<evidence type="ECO:0000256" key="3">
    <source>
        <dbReference type="ARBA" id="ARBA00022741"/>
    </source>
</evidence>
<proteinExistence type="predicted"/>
<dbReference type="Pfam" id="PF03255">
    <property type="entry name" value="ACCA"/>
    <property type="match status" value="2"/>
</dbReference>
<dbReference type="SUPFAM" id="SSF52096">
    <property type="entry name" value="ClpP/crotonase"/>
    <property type="match status" value="1"/>
</dbReference>
<keyword evidence="6" id="KW-0443">Lipid metabolism</keyword>
<dbReference type="UniPathway" id="UPA00655">
    <property type="reaction ID" value="UER00711"/>
</dbReference>
<dbReference type="PROSITE" id="PS50989">
    <property type="entry name" value="COA_CT_CTER"/>
    <property type="match status" value="1"/>
</dbReference>
<dbReference type="GO" id="GO:2001295">
    <property type="term" value="P:malonyl-CoA biosynthetic process"/>
    <property type="evidence" value="ECO:0007669"/>
    <property type="project" value="UniProtKB-UniPathway"/>
</dbReference>
<evidence type="ECO:0000256" key="7">
    <source>
        <dbReference type="ARBA" id="ARBA00023160"/>
    </source>
</evidence>
<keyword evidence="11" id="KW-1185">Reference proteome</keyword>
<evidence type="ECO:0000256" key="5">
    <source>
        <dbReference type="ARBA" id="ARBA00022840"/>
    </source>
</evidence>
<accession>A0A540MZV2</accession>
<dbReference type="PANTHER" id="PTHR42853">
    <property type="entry name" value="ACETYL-COENZYME A CARBOXYLASE CARBOXYL TRANSFERASE SUBUNIT ALPHA"/>
    <property type="match status" value="1"/>
</dbReference>
<protein>
    <recommendedName>
        <fullName evidence="1">acetyl-CoA carboxytransferase</fullName>
        <ecNumber evidence="1">2.1.3.15</ecNumber>
    </recommendedName>
</protein>
<dbReference type="PRINTS" id="PR01069">
    <property type="entry name" value="ACCCTRFRASEA"/>
</dbReference>
<evidence type="ECO:0000313" key="10">
    <source>
        <dbReference type="EMBL" id="TQE03840.1"/>
    </source>
</evidence>
<dbReference type="Proteomes" id="UP000315295">
    <property type="component" value="Unassembled WGS sequence"/>
</dbReference>
<evidence type="ECO:0000256" key="4">
    <source>
        <dbReference type="ARBA" id="ARBA00022832"/>
    </source>
</evidence>
<organism evidence="10 11">
    <name type="scientific">Malus baccata</name>
    <name type="common">Siberian crab apple</name>
    <name type="synonym">Pyrus baccata</name>
    <dbReference type="NCBI Taxonomy" id="106549"/>
    <lineage>
        <taxon>Eukaryota</taxon>
        <taxon>Viridiplantae</taxon>
        <taxon>Streptophyta</taxon>
        <taxon>Embryophyta</taxon>
        <taxon>Tracheophyta</taxon>
        <taxon>Spermatophyta</taxon>
        <taxon>Magnoliopsida</taxon>
        <taxon>eudicotyledons</taxon>
        <taxon>Gunneridae</taxon>
        <taxon>Pentapetalae</taxon>
        <taxon>rosids</taxon>
        <taxon>fabids</taxon>
        <taxon>Rosales</taxon>
        <taxon>Rosaceae</taxon>
        <taxon>Amygdaloideae</taxon>
        <taxon>Maleae</taxon>
        <taxon>Malus</taxon>
    </lineage>
</organism>
<evidence type="ECO:0000259" key="9">
    <source>
        <dbReference type="PROSITE" id="PS50989"/>
    </source>
</evidence>
<keyword evidence="5" id="KW-0067">ATP-binding</keyword>
<evidence type="ECO:0000256" key="6">
    <source>
        <dbReference type="ARBA" id="ARBA00023098"/>
    </source>
</evidence>
<feature type="domain" description="CoA carboxyltransferase C-terminal" evidence="9">
    <location>
        <begin position="77"/>
        <end position="375"/>
    </location>
</feature>
<dbReference type="Gene3D" id="3.90.226.10">
    <property type="entry name" value="2-enoyl-CoA Hydratase, Chain A, domain 1"/>
    <property type="match status" value="1"/>
</dbReference>
<dbReference type="EC" id="2.1.3.15" evidence="1"/>
<comment type="catalytic activity">
    <reaction evidence="8">
        <text>N(6)-carboxybiotinyl-L-lysyl-[protein] + acetyl-CoA = N(6)-biotinyl-L-lysyl-[protein] + malonyl-CoA</text>
        <dbReference type="Rhea" id="RHEA:54728"/>
        <dbReference type="Rhea" id="RHEA-COMP:10505"/>
        <dbReference type="Rhea" id="RHEA-COMP:10506"/>
        <dbReference type="ChEBI" id="CHEBI:57288"/>
        <dbReference type="ChEBI" id="CHEBI:57384"/>
        <dbReference type="ChEBI" id="CHEBI:83144"/>
        <dbReference type="ChEBI" id="CHEBI:83145"/>
        <dbReference type="EC" id="2.1.3.15"/>
    </reaction>
</comment>
<evidence type="ECO:0000313" key="11">
    <source>
        <dbReference type="Proteomes" id="UP000315295"/>
    </source>
</evidence>
<name>A0A540MZV2_MALBA</name>
<dbReference type="GO" id="GO:0009317">
    <property type="term" value="C:acetyl-CoA carboxylase complex"/>
    <property type="evidence" value="ECO:0007669"/>
    <property type="project" value="InterPro"/>
</dbReference>
<keyword evidence="7" id="KW-0275">Fatty acid biosynthesis</keyword>